<keyword evidence="3" id="KW-1185">Reference proteome</keyword>
<evidence type="ECO:0000313" key="2">
    <source>
        <dbReference type="EMBL" id="KAK4204927.1"/>
    </source>
</evidence>
<gene>
    <name evidence="2" type="ORF">QBC40DRAFT_74899</name>
</gene>
<dbReference type="AlphaFoldDB" id="A0AAN6XWD2"/>
<dbReference type="EMBL" id="MU863879">
    <property type="protein sequence ID" value="KAK4204927.1"/>
    <property type="molecule type" value="Genomic_DNA"/>
</dbReference>
<evidence type="ECO:0000313" key="3">
    <source>
        <dbReference type="Proteomes" id="UP001303160"/>
    </source>
</evidence>
<reference evidence="2" key="2">
    <citation type="submission" date="2023-05" db="EMBL/GenBank/DDBJ databases">
        <authorList>
            <consortium name="Lawrence Berkeley National Laboratory"/>
            <person name="Steindorff A."/>
            <person name="Hensen N."/>
            <person name="Bonometti L."/>
            <person name="Westerberg I."/>
            <person name="Brannstrom I.O."/>
            <person name="Guillou S."/>
            <person name="Cros-Aarteil S."/>
            <person name="Calhoun S."/>
            <person name="Haridas S."/>
            <person name="Kuo A."/>
            <person name="Mondo S."/>
            <person name="Pangilinan J."/>
            <person name="Riley R."/>
            <person name="Labutti K."/>
            <person name="Andreopoulos B."/>
            <person name="Lipzen A."/>
            <person name="Chen C."/>
            <person name="Yanf M."/>
            <person name="Daum C."/>
            <person name="Ng V."/>
            <person name="Clum A."/>
            <person name="Ohm R."/>
            <person name="Martin F."/>
            <person name="Silar P."/>
            <person name="Natvig D."/>
            <person name="Lalanne C."/>
            <person name="Gautier V."/>
            <person name="Ament-Velasquez S.L."/>
            <person name="Kruys A."/>
            <person name="Hutchinson M.I."/>
            <person name="Powell A.J."/>
            <person name="Barry K."/>
            <person name="Miller A.N."/>
            <person name="Grigoriev I.V."/>
            <person name="Debuchy R."/>
            <person name="Gladieux P."/>
            <person name="Thoren M.H."/>
            <person name="Johannesson H."/>
        </authorList>
    </citation>
    <scope>NUCLEOTIDE SEQUENCE</scope>
    <source>
        <strain evidence="2">CBS 315.58</strain>
    </source>
</reference>
<comment type="caution">
    <text evidence="2">The sequence shown here is derived from an EMBL/GenBank/DDBJ whole genome shotgun (WGS) entry which is preliminary data.</text>
</comment>
<accession>A0AAN6XWD2</accession>
<organism evidence="2 3">
    <name type="scientific">Triangularia verruculosa</name>
    <dbReference type="NCBI Taxonomy" id="2587418"/>
    <lineage>
        <taxon>Eukaryota</taxon>
        <taxon>Fungi</taxon>
        <taxon>Dikarya</taxon>
        <taxon>Ascomycota</taxon>
        <taxon>Pezizomycotina</taxon>
        <taxon>Sordariomycetes</taxon>
        <taxon>Sordariomycetidae</taxon>
        <taxon>Sordariales</taxon>
        <taxon>Podosporaceae</taxon>
        <taxon>Triangularia</taxon>
    </lineage>
</organism>
<reference evidence="2" key="1">
    <citation type="journal article" date="2023" name="Mol. Phylogenet. Evol.">
        <title>Genome-scale phylogeny and comparative genomics of the fungal order Sordariales.</title>
        <authorList>
            <person name="Hensen N."/>
            <person name="Bonometti L."/>
            <person name="Westerberg I."/>
            <person name="Brannstrom I.O."/>
            <person name="Guillou S."/>
            <person name="Cros-Aarteil S."/>
            <person name="Calhoun S."/>
            <person name="Haridas S."/>
            <person name="Kuo A."/>
            <person name="Mondo S."/>
            <person name="Pangilinan J."/>
            <person name="Riley R."/>
            <person name="LaButti K."/>
            <person name="Andreopoulos B."/>
            <person name="Lipzen A."/>
            <person name="Chen C."/>
            <person name="Yan M."/>
            <person name="Daum C."/>
            <person name="Ng V."/>
            <person name="Clum A."/>
            <person name="Steindorff A."/>
            <person name="Ohm R.A."/>
            <person name="Martin F."/>
            <person name="Silar P."/>
            <person name="Natvig D.O."/>
            <person name="Lalanne C."/>
            <person name="Gautier V."/>
            <person name="Ament-Velasquez S.L."/>
            <person name="Kruys A."/>
            <person name="Hutchinson M.I."/>
            <person name="Powell A.J."/>
            <person name="Barry K."/>
            <person name="Miller A.N."/>
            <person name="Grigoriev I.V."/>
            <person name="Debuchy R."/>
            <person name="Gladieux P."/>
            <person name="Hiltunen Thoren M."/>
            <person name="Johannesson H."/>
        </authorList>
    </citation>
    <scope>NUCLEOTIDE SEQUENCE</scope>
    <source>
        <strain evidence="2">CBS 315.58</strain>
    </source>
</reference>
<sequence>MSASTSGLFPLPQGSNVSSNDESDGDHWDDGSISVTSDDVLFNYCVPPRCRLCTFPIEDQEMMVASRPDSCQISRPFENTTSSHGTVVDYYEKRYISELTPCPSGCAHHPYRYPSSRHTKGYHVECYNYAGKSFKHDEHGPGGLCPSPEFLEAVQYGYEQLPSYDLKRRKRVQEVIAAKLRIIWSFLPYEICLMISQHLVREYTIGRFDALWPSRRRIASSKDQLWMRKPIWALYIDIGGVEYIYDLKQTDETDKYKHGGEQRDYRQILDPATSTADTLYVLEDHLGVRSMVLSNSQDRKIHDHSTPAVSEDGTWWRVISPLPPWLYMDYDDLKLRKVYPETPFTHPDLLWSVQVSPSRPETGPLGFHNMAQFKREEPPLTVFQMVPFQINGPDITGYSFCWSDGFLYLHTHHEGDGVPDIYRNIDNTVKSAVWIHLAMEPDEYIFTMWFRHSWELRDSCFWIRTSKDREVTIGPSLANPVPDEWPGAEIEWDRVLGPLEDATPVWTYFNLSQRGIKMFVTPTSSIGDKPDYGPDRLILEGFSDTTPAWLDSSQSLTGLVEIIPYRRMKTSGEDDPEFYSRILGLCLVYSDGRKSYLGQTRFDLATSSIEMRDVTSFHIAVKMKDYFEGYTDLHYVTEIRLSPPSPGEDEGVWRWIHVDLSQDDQLEWYFYGYDCMVAFGEQDTWDYEQDESEQDESEQDESEEEEIEADEMEVE</sequence>
<feature type="compositionally biased region" description="Polar residues" evidence="1">
    <location>
        <begin position="1"/>
        <end position="20"/>
    </location>
</feature>
<dbReference type="Proteomes" id="UP001303160">
    <property type="component" value="Unassembled WGS sequence"/>
</dbReference>
<name>A0AAN6XWD2_9PEZI</name>
<protein>
    <submittedName>
        <fullName evidence="2">Uncharacterized protein</fullName>
    </submittedName>
</protein>
<feature type="region of interest" description="Disordered" evidence="1">
    <location>
        <begin position="1"/>
        <end position="30"/>
    </location>
</feature>
<feature type="region of interest" description="Disordered" evidence="1">
    <location>
        <begin position="684"/>
        <end position="715"/>
    </location>
</feature>
<proteinExistence type="predicted"/>
<evidence type="ECO:0000256" key="1">
    <source>
        <dbReference type="SAM" id="MobiDB-lite"/>
    </source>
</evidence>